<feature type="region of interest" description="Disordered" evidence="1">
    <location>
        <begin position="595"/>
        <end position="626"/>
    </location>
</feature>
<dbReference type="EMBL" id="MFPV01000019">
    <property type="protein sequence ID" value="OGH62152.1"/>
    <property type="molecule type" value="Genomic_DNA"/>
</dbReference>
<reference evidence="3 4" key="1">
    <citation type="journal article" date="2016" name="Nat. Commun.">
        <title>Thousands of microbial genomes shed light on interconnected biogeochemical processes in an aquifer system.</title>
        <authorList>
            <person name="Anantharaman K."/>
            <person name="Brown C.T."/>
            <person name="Hug L.A."/>
            <person name="Sharon I."/>
            <person name="Castelle C.J."/>
            <person name="Probst A.J."/>
            <person name="Thomas B.C."/>
            <person name="Singh A."/>
            <person name="Wilkins M.J."/>
            <person name="Karaoz U."/>
            <person name="Brodie E.L."/>
            <person name="Williams K.H."/>
            <person name="Hubbard S.S."/>
            <person name="Banfield J.F."/>
        </authorList>
    </citation>
    <scope>NUCLEOTIDE SEQUENCE [LARGE SCALE GENOMIC DNA]</scope>
</reference>
<feature type="domain" description="YoaR-like putative peptidoglycan binding" evidence="2">
    <location>
        <begin position="97"/>
        <end position="200"/>
    </location>
</feature>
<organism evidence="3 4">
    <name type="scientific">Candidatus Magasanikbacteria bacterium RIFCSPHIGHO2_01_FULL_50_8</name>
    <dbReference type="NCBI Taxonomy" id="1798674"/>
    <lineage>
        <taxon>Bacteria</taxon>
        <taxon>Candidatus Magasanikiibacteriota</taxon>
    </lineage>
</organism>
<name>A0A1F6LRY4_9BACT</name>
<dbReference type="InterPro" id="IPR007391">
    <property type="entry name" value="Vancomycin_resist_VanW"/>
</dbReference>
<dbReference type="PANTHER" id="PTHR35788:SF1">
    <property type="entry name" value="EXPORTED PROTEIN"/>
    <property type="match status" value="1"/>
</dbReference>
<comment type="caution">
    <text evidence="3">The sequence shown here is derived from an EMBL/GenBank/DDBJ whole genome shotgun (WGS) entry which is preliminary data.</text>
</comment>
<evidence type="ECO:0000313" key="4">
    <source>
        <dbReference type="Proteomes" id="UP000176329"/>
    </source>
</evidence>
<evidence type="ECO:0000313" key="3">
    <source>
        <dbReference type="EMBL" id="OGH62152.1"/>
    </source>
</evidence>
<sequence length="626" mass="67168">MKNNQWSVSKKVGVGLGACAAVLIIAFSVGAFVASAQTFDTFPEEFFIADIAVGGKTLAEARSAIQQRINTITKSGVSVTIADHGTYTLPVMPDFIDAEQTIVAAKNAVQRGAILKQIRSLVGAAARVDVSFELAEDVTERGVTAEILDQWQAPLKKPADARFEIADGVAHVIPSAKGEAINESLLAETFEIALAAGQTRIAATIVEREPLITTRIAEQLLPQQQALASELTRGRTVTIQGKSFAVSSADLVALLQPRTVDDAATVSIDSQMLHTILGKSLAAFEQEGRDAIFTYDGKKVTKFVAPQKGISVDWEKLATDLFASLSTTTATVPVHTIEVDPDVALGELNDLGLKEIIGIGRSNFSGSPKNRRHNIAVGVASLKNILIPPGQDFSLIKALGTIDGSTGYLQELVIKENKTIPEFGGGLCQIGTTTFRAAMGAGFPIVERRNHSYQVRYYFENGRSGTDATIYDPKPDFRFKNDTGHWVLFDPRIKGDELEFVFWGTSDGRIAKRTIPKILSTAPPPPKKMIETLDLPVGQIKCTEKPHAGATTIFTYTVEHTDGTVKKQDFSSYYKPWGEVCLIGVAALTMPLADGETPTGTAPTPTPEITQNPTIITPDAAGSTGN</sequence>
<gene>
    <name evidence="3" type="ORF">A2848_00275</name>
</gene>
<feature type="compositionally biased region" description="Low complexity" evidence="1">
    <location>
        <begin position="595"/>
        <end position="610"/>
    </location>
</feature>
<protein>
    <recommendedName>
        <fullName evidence="2">YoaR-like putative peptidoglycan binding domain-containing protein</fullName>
    </recommendedName>
</protein>
<feature type="domain" description="YoaR-like putative peptidoglycan binding" evidence="2">
    <location>
        <begin position="263"/>
        <end position="326"/>
    </location>
</feature>
<evidence type="ECO:0000259" key="2">
    <source>
        <dbReference type="Pfam" id="PF12229"/>
    </source>
</evidence>
<dbReference type="Pfam" id="PF12229">
    <property type="entry name" value="PG_binding_4"/>
    <property type="match status" value="2"/>
</dbReference>
<dbReference type="PANTHER" id="PTHR35788">
    <property type="entry name" value="EXPORTED PROTEIN-RELATED"/>
    <property type="match status" value="1"/>
</dbReference>
<dbReference type="Pfam" id="PF04294">
    <property type="entry name" value="VanW"/>
    <property type="match status" value="1"/>
</dbReference>
<evidence type="ECO:0000256" key="1">
    <source>
        <dbReference type="SAM" id="MobiDB-lite"/>
    </source>
</evidence>
<dbReference type="Proteomes" id="UP000176329">
    <property type="component" value="Unassembled WGS sequence"/>
</dbReference>
<accession>A0A1F6LRY4</accession>
<dbReference type="InterPro" id="IPR022029">
    <property type="entry name" value="YoaR-like_PG-bd"/>
</dbReference>
<dbReference type="InterPro" id="IPR052913">
    <property type="entry name" value="Glycopeptide_resist_protein"/>
</dbReference>
<proteinExistence type="predicted"/>
<dbReference type="AlphaFoldDB" id="A0A1F6LRY4"/>